<dbReference type="SUPFAM" id="SSF55846">
    <property type="entry name" value="N-acetylmuramoyl-L-alanine amidase-like"/>
    <property type="match status" value="1"/>
</dbReference>
<protein>
    <recommendedName>
        <fullName evidence="2">N-acetylmuramoyl-L-alanine amidase</fullName>
        <ecNumber evidence="2">3.5.1.28</ecNumber>
    </recommendedName>
</protein>
<evidence type="ECO:0000259" key="5">
    <source>
        <dbReference type="SMART" id="SM00644"/>
    </source>
</evidence>
<proteinExistence type="predicted"/>
<dbReference type="EC" id="3.5.1.28" evidence="2"/>
<sequence>MDWKFETDKWPFVPTKNFNKIDSIRSVRVIVIHSMEADEKGDTAEKIAKHFATTKKKKSAHICIDNNSIVQCVLDNNVAWAAPGANHDGIQIELAGYAAQKQPEWLDQYSTLVLENAAEVIAQYCLKYSIPIRQLTIEQLKDKKSKGIVSHSQVSEAFKMSSHTDPGEGFPWQYFLDRVSVRYELRKKKLAVA</sequence>
<reference evidence="6 7" key="1">
    <citation type="submission" date="2016-10" db="EMBL/GenBank/DDBJ databases">
        <authorList>
            <person name="de Groot N.N."/>
        </authorList>
    </citation>
    <scope>NUCLEOTIDE SEQUENCE [LARGE SCALE GENOMIC DNA]</scope>
    <source>
        <strain evidence="6 7">Nm9</strain>
    </source>
</reference>
<evidence type="ECO:0000256" key="4">
    <source>
        <dbReference type="ARBA" id="ARBA00023316"/>
    </source>
</evidence>
<dbReference type="InterPro" id="IPR002502">
    <property type="entry name" value="Amidase_domain"/>
</dbReference>
<dbReference type="GO" id="GO:0009254">
    <property type="term" value="P:peptidoglycan turnover"/>
    <property type="evidence" value="ECO:0007669"/>
    <property type="project" value="TreeGrafter"/>
</dbReference>
<evidence type="ECO:0000256" key="1">
    <source>
        <dbReference type="ARBA" id="ARBA00001561"/>
    </source>
</evidence>
<dbReference type="Gene3D" id="3.40.80.10">
    <property type="entry name" value="Peptidoglycan recognition protein-like"/>
    <property type="match status" value="1"/>
</dbReference>
<gene>
    <name evidence="6" type="ORF">SAMN05421510_100333</name>
</gene>
<dbReference type="InterPro" id="IPR051206">
    <property type="entry name" value="NAMLAA_amidase_2"/>
</dbReference>
<evidence type="ECO:0000256" key="3">
    <source>
        <dbReference type="ARBA" id="ARBA00022801"/>
    </source>
</evidence>
<dbReference type="CDD" id="cd06583">
    <property type="entry name" value="PGRP"/>
    <property type="match status" value="1"/>
</dbReference>
<dbReference type="InterPro" id="IPR036505">
    <property type="entry name" value="Amidase/PGRP_sf"/>
</dbReference>
<evidence type="ECO:0000313" key="6">
    <source>
        <dbReference type="EMBL" id="SEP73695.1"/>
    </source>
</evidence>
<dbReference type="Proteomes" id="UP000181998">
    <property type="component" value="Unassembled WGS sequence"/>
</dbReference>
<dbReference type="PANTHER" id="PTHR30417:SF1">
    <property type="entry name" value="N-ACETYLMURAMOYL-L-ALANINE AMIDASE AMID"/>
    <property type="match status" value="1"/>
</dbReference>
<dbReference type="PANTHER" id="PTHR30417">
    <property type="entry name" value="N-ACETYLMURAMOYL-L-ALANINE AMIDASE AMID"/>
    <property type="match status" value="1"/>
</dbReference>
<dbReference type="GO" id="GO:0009253">
    <property type="term" value="P:peptidoglycan catabolic process"/>
    <property type="evidence" value="ECO:0007669"/>
    <property type="project" value="InterPro"/>
</dbReference>
<dbReference type="EMBL" id="FOFX01000003">
    <property type="protein sequence ID" value="SEP73695.1"/>
    <property type="molecule type" value="Genomic_DNA"/>
</dbReference>
<evidence type="ECO:0000313" key="7">
    <source>
        <dbReference type="Proteomes" id="UP000181998"/>
    </source>
</evidence>
<comment type="catalytic activity">
    <reaction evidence="1">
        <text>Hydrolyzes the link between N-acetylmuramoyl residues and L-amino acid residues in certain cell-wall glycopeptides.</text>
        <dbReference type="EC" id="3.5.1.28"/>
    </reaction>
</comment>
<dbReference type="GO" id="GO:0071555">
    <property type="term" value="P:cell wall organization"/>
    <property type="evidence" value="ECO:0007669"/>
    <property type="project" value="UniProtKB-KW"/>
</dbReference>
<evidence type="ECO:0000256" key="2">
    <source>
        <dbReference type="ARBA" id="ARBA00011901"/>
    </source>
</evidence>
<keyword evidence="3" id="KW-0378">Hydrolase</keyword>
<dbReference type="AlphaFoldDB" id="A0A1H9AAQ3"/>
<dbReference type="Pfam" id="PF01510">
    <property type="entry name" value="Amidase_2"/>
    <property type="match status" value="1"/>
</dbReference>
<dbReference type="SMART" id="SM00644">
    <property type="entry name" value="Ami_2"/>
    <property type="match status" value="1"/>
</dbReference>
<name>A0A1H9AAQ3_9PROT</name>
<dbReference type="GO" id="GO:0008745">
    <property type="term" value="F:N-acetylmuramoyl-L-alanine amidase activity"/>
    <property type="evidence" value="ECO:0007669"/>
    <property type="project" value="UniProtKB-EC"/>
</dbReference>
<keyword evidence="4" id="KW-0961">Cell wall biogenesis/degradation</keyword>
<accession>A0A1H9AAQ3</accession>
<feature type="domain" description="N-acetylmuramoyl-L-alanine amidase" evidence="5">
    <location>
        <begin position="13"/>
        <end position="167"/>
    </location>
</feature>
<organism evidence="6 7">
    <name type="scientific">Nitrosomonas ureae</name>
    <dbReference type="NCBI Taxonomy" id="44577"/>
    <lineage>
        <taxon>Bacteria</taxon>
        <taxon>Pseudomonadati</taxon>
        <taxon>Pseudomonadota</taxon>
        <taxon>Betaproteobacteria</taxon>
        <taxon>Nitrosomonadales</taxon>
        <taxon>Nitrosomonadaceae</taxon>
        <taxon>Nitrosomonas</taxon>
    </lineage>
</organism>